<feature type="non-terminal residue" evidence="2">
    <location>
        <position position="152"/>
    </location>
</feature>
<reference evidence="2" key="1">
    <citation type="submission" date="2020-03" db="EMBL/GenBank/DDBJ databases">
        <title>Site-based positive gene gene selection in Geosmithia morbida across the United States reveals a broad range of putative effectors and factors for local host and environmental adapation.</title>
        <authorList>
            <person name="Onufrak A."/>
            <person name="Murdoch R.W."/>
            <person name="Gazis R."/>
            <person name="Huff M."/>
            <person name="Staton M."/>
            <person name="Klingeman W."/>
            <person name="Hadziabdic D."/>
        </authorList>
    </citation>
    <scope>NUCLEOTIDE SEQUENCE</scope>
    <source>
        <strain evidence="2">1262</strain>
    </source>
</reference>
<name>A0A9P4YX57_9HYPO</name>
<evidence type="ECO:0000259" key="1">
    <source>
        <dbReference type="Pfam" id="PF00173"/>
    </source>
</evidence>
<sequence length="152" mass="16733">TTQSTPWGESILVSALVFEHNKLDDYWTVVEDGVWDVAQPIPHHPGGASAVHYGQDQRDVLHCVLVIPNANASAPTSEEVGQATPPPLNDMEHVRHILSRYRRVTKNVAVVDTSGSVLNIPVKYESRERLKVDDSGDTIISLVTGQRFVADK</sequence>
<dbReference type="Proteomes" id="UP000749293">
    <property type="component" value="Unassembled WGS sequence"/>
</dbReference>
<proteinExistence type="predicted"/>
<organism evidence="2 3">
    <name type="scientific">Geosmithia morbida</name>
    <dbReference type="NCBI Taxonomy" id="1094350"/>
    <lineage>
        <taxon>Eukaryota</taxon>
        <taxon>Fungi</taxon>
        <taxon>Dikarya</taxon>
        <taxon>Ascomycota</taxon>
        <taxon>Pezizomycotina</taxon>
        <taxon>Sordariomycetes</taxon>
        <taxon>Hypocreomycetidae</taxon>
        <taxon>Hypocreales</taxon>
        <taxon>Bionectriaceae</taxon>
        <taxon>Geosmithia</taxon>
    </lineage>
</organism>
<dbReference type="RefSeq" id="XP_035322008.1">
    <property type="nucleotide sequence ID" value="XM_035468027.1"/>
</dbReference>
<feature type="domain" description="Cytochrome b5 heme-binding" evidence="1">
    <location>
        <begin position="17"/>
        <end position="57"/>
    </location>
</feature>
<dbReference type="EMBL" id="JAANYQ010000006">
    <property type="protein sequence ID" value="KAF4123356.1"/>
    <property type="molecule type" value="Genomic_DNA"/>
</dbReference>
<evidence type="ECO:0000313" key="3">
    <source>
        <dbReference type="Proteomes" id="UP000749293"/>
    </source>
</evidence>
<dbReference type="SUPFAM" id="SSF55856">
    <property type="entry name" value="Cytochrome b5-like heme/steroid binding domain"/>
    <property type="match status" value="1"/>
</dbReference>
<dbReference type="InterPro" id="IPR036400">
    <property type="entry name" value="Cyt_B5-like_heme/steroid_sf"/>
</dbReference>
<evidence type="ECO:0000313" key="2">
    <source>
        <dbReference type="EMBL" id="KAF4123356.1"/>
    </source>
</evidence>
<keyword evidence="3" id="KW-1185">Reference proteome</keyword>
<dbReference type="Pfam" id="PF00173">
    <property type="entry name" value="Cyt-b5"/>
    <property type="match status" value="1"/>
</dbReference>
<protein>
    <recommendedName>
        <fullName evidence="1">Cytochrome b5 heme-binding domain-containing protein</fullName>
    </recommendedName>
</protein>
<dbReference type="Gene3D" id="3.10.120.10">
    <property type="entry name" value="Cytochrome b5-like heme/steroid binding domain"/>
    <property type="match status" value="1"/>
</dbReference>
<comment type="caution">
    <text evidence="2">The sequence shown here is derived from an EMBL/GenBank/DDBJ whole genome shotgun (WGS) entry which is preliminary data.</text>
</comment>
<dbReference type="GeneID" id="55972282"/>
<gene>
    <name evidence="2" type="ORF">GMORB2_6057</name>
</gene>
<dbReference type="InterPro" id="IPR001199">
    <property type="entry name" value="Cyt_B5-like_heme/steroid-bd"/>
</dbReference>
<dbReference type="AlphaFoldDB" id="A0A9P4YX57"/>
<accession>A0A9P4YX57</accession>